<dbReference type="InterPro" id="IPR002921">
    <property type="entry name" value="Fungal_lipase-type"/>
</dbReference>
<keyword evidence="3" id="KW-1185">Reference proteome</keyword>
<evidence type="ECO:0000313" key="2">
    <source>
        <dbReference type="EMBL" id="WOJ98090.1"/>
    </source>
</evidence>
<dbReference type="Proteomes" id="UP001626549">
    <property type="component" value="Chromosome"/>
</dbReference>
<feature type="domain" description="Fungal lipase-type" evidence="1">
    <location>
        <begin position="76"/>
        <end position="205"/>
    </location>
</feature>
<dbReference type="RefSeq" id="WP_407329276.1">
    <property type="nucleotide sequence ID" value="NZ_CP136865.1"/>
</dbReference>
<accession>A0ABZ0IG71</accession>
<sequence>MKYAEHFRPLQVSNAYDSQNALSLALACELSYARLQDIKHCVEITWGYRFLGLVSRKKKPDIDTQCFIMADDSNIVVVFRGSDSGSDWFANFQASQDPGPFESTGAHEGFQDSLYPAVIKLTEILREDSTERRRLWITGHSLGGALCSLFAGMLLENKINVYGVYTFASPRPGNEKFASALNKKIGGPHYRVVNSGDVVPHVPPEPFFSHPGSRVILKHNHKKRTKGSWLDERIAALKNFVHMTGKRFDIADNHRLTTASNSYVPRLLKDLAREQRVKGR</sequence>
<name>A0ABZ0IG71_9GAMM</name>
<dbReference type="SUPFAM" id="SSF53474">
    <property type="entry name" value="alpha/beta-Hydrolases"/>
    <property type="match status" value="1"/>
</dbReference>
<keyword evidence="2" id="KW-0378">Hydrolase</keyword>
<dbReference type="Pfam" id="PF01764">
    <property type="entry name" value="Lipase_3"/>
    <property type="match status" value="1"/>
</dbReference>
<dbReference type="EC" id="3.1.1.-" evidence="2"/>
<protein>
    <submittedName>
        <fullName evidence="2">Lipase family protein</fullName>
        <ecNumber evidence="2">3.1.1.-</ecNumber>
    </submittedName>
</protein>
<dbReference type="CDD" id="cd00519">
    <property type="entry name" value="Lipase_3"/>
    <property type="match status" value="1"/>
</dbReference>
<dbReference type="GO" id="GO:0016787">
    <property type="term" value="F:hydrolase activity"/>
    <property type="evidence" value="ECO:0007669"/>
    <property type="project" value="UniProtKB-KW"/>
</dbReference>
<dbReference type="PROSITE" id="PS51257">
    <property type="entry name" value="PROKAR_LIPOPROTEIN"/>
    <property type="match status" value="1"/>
</dbReference>
<dbReference type="PANTHER" id="PTHR45856">
    <property type="entry name" value="ALPHA/BETA-HYDROLASES SUPERFAMILY PROTEIN"/>
    <property type="match status" value="1"/>
</dbReference>
<dbReference type="InterPro" id="IPR029058">
    <property type="entry name" value="AB_hydrolase_fold"/>
</dbReference>
<dbReference type="EMBL" id="CP136865">
    <property type="protein sequence ID" value="WOJ98090.1"/>
    <property type="molecule type" value="Genomic_DNA"/>
</dbReference>
<reference evidence="2 3" key="1">
    <citation type="submission" date="2023-10" db="EMBL/GenBank/DDBJ databases">
        <title>Two novel species belonging to the OM43/NOR5 clade.</title>
        <authorList>
            <person name="Park M."/>
        </authorList>
    </citation>
    <scope>NUCLEOTIDE SEQUENCE [LARGE SCALE GENOMIC DNA]</scope>
    <source>
        <strain evidence="2 3">IMCC45268</strain>
    </source>
</reference>
<dbReference type="PANTHER" id="PTHR45856:SF24">
    <property type="entry name" value="FUNGAL LIPASE-LIKE DOMAIN-CONTAINING PROTEIN"/>
    <property type="match status" value="1"/>
</dbReference>
<evidence type="ECO:0000313" key="3">
    <source>
        <dbReference type="Proteomes" id="UP001626549"/>
    </source>
</evidence>
<dbReference type="Gene3D" id="3.40.50.1820">
    <property type="entry name" value="alpha/beta hydrolase"/>
    <property type="match status" value="1"/>
</dbReference>
<proteinExistence type="predicted"/>
<dbReference type="InterPro" id="IPR051218">
    <property type="entry name" value="Sec_MonoDiacylglyc_Lipase"/>
</dbReference>
<organism evidence="2 3">
    <name type="scientific">Congregibacter brevis</name>
    <dbReference type="NCBI Taxonomy" id="3081201"/>
    <lineage>
        <taxon>Bacteria</taxon>
        <taxon>Pseudomonadati</taxon>
        <taxon>Pseudomonadota</taxon>
        <taxon>Gammaproteobacteria</taxon>
        <taxon>Cellvibrionales</taxon>
        <taxon>Halieaceae</taxon>
        <taxon>Congregibacter</taxon>
    </lineage>
</organism>
<gene>
    <name evidence="2" type="ORF">R0137_05815</name>
</gene>
<evidence type="ECO:0000259" key="1">
    <source>
        <dbReference type="Pfam" id="PF01764"/>
    </source>
</evidence>